<evidence type="ECO:0000256" key="2">
    <source>
        <dbReference type="SAM" id="SignalP"/>
    </source>
</evidence>
<dbReference type="AlphaFoldDB" id="A0A9X0XE14"/>
<evidence type="ECO:0000256" key="1">
    <source>
        <dbReference type="SAM" id="MobiDB-lite"/>
    </source>
</evidence>
<dbReference type="EMBL" id="JAERRA010000001">
    <property type="protein sequence ID" value="MBL0719874.1"/>
    <property type="molecule type" value="Genomic_DNA"/>
</dbReference>
<keyword evidence="2" id="KW-0732">Signal</keyword>
<reference evidence="3 4" key="1">
    <citation type="submission" date="2021-01" db="EMBL/GenBank/DDBJ databases">
        <title>Piscinibacter sp. Jin2 Genome sequencing and assembly.</title>
        <authorList>
            <person name="Kim I."/>
        </authorList>
    </citation>
    <scope>NUCLEOTIDE SEQUENCE [LARGE SCALE GENOMIC DNA]</scope>
    <source>
        <strain evidence="3 4">Jin2</strain>
    </source>
</reference>
<feature type="region of interest" description="Disordered" evidence="1">
    <location>
        <begin position="121"/>
        <end position="183"/>
    </location>
</feature>
<sequence>MSIPRPIRRWLAAGTAAAGLVLAALPAAQAADVDVGISVRIGQPGFYGVIDIGTFPRPVLVSPQPVILVEGGHRLRPLYLNVPPGHRKNWRKHCHRYDACGAPVYFVRNDWYDGVYAPEYRRRHGGNDERGGYHAHREGHGERDRPHGHDRDRGGKGHGPDRDPGHGHGRGDGEYGKGRGGPD</sequence>
<proteinExistence type="predicted"/>
<accession>A0A9X0XE14</accession>
<keyword evidence="4" id="KW-1185">Reference proteome</keyword>
<comment type="caution">
    <text evidence="3">The sequence shown here is derived from an EMBL/GenBank/DDBJ whole genome shotgun (WGS) entry which is preliminary data.</text>
</comment>
<feature type="chain" id="PRO_5040862314" description="DUF3300 domain-containing protein" evidence="2">
    <location>
        <begin position="31"/>
        <end position="183"/>
    </location>
</feature>
<feature type="compositionally biased region" description="Basic and acidic residues" evidence="1">
    <location>
        <begin position="125"/>
        <end position="183"/>
    </location>
</feature>
<evidence type="ECO:0000313" key="4">
    <source>
        <dbReference type="Proteomes" id="UP000643207"/>
    </source>
</evidence>
<evidence type="ECO:0000313" key="3">
    <source>
        <dbReference type="EMBL" id="MBL0719874.1"/>
    </source>
</evidence>
<organism evidence="3 4">
    <name type="scientific">Aquariibacter lacus</name>
    <dbReference type="NCBI Taxonomy" id="2801332"/>
    <lineage>
        <taxon>Bacteria</taxon>
        <taxon>Pseudomonadati</taxon>
        <taxon>Pseudomonadota</taxon>
        <taxon>Betaproteobacteria</taxon>
        <taxon>Burkholderiales</taxon>
        <taxon>Sphaerotilaceae</taxon>
        <taxon>Aquariibacter</taxon>
    </lineage>
</organism>
<dbReference type="Proteomes" id="UP000643207">
    <property type="component" value="Unassembled WGS sequence"/>
</dbReference>
<dbReference type="PROSITE" id="PS51318">
    <property type="entry name" value="TAT"/>
    <property type="match status" value="1"/>
</dbReference>
<evidence type="ECO:0008006" key="5">
    <source>
        <dbReference type="Google" id="ProtNLM"/>
    </source>
</evidence>
<dbReference type="InterPro" id="IPR006311">
    <property type="entry name" value="TAT_signal"/>
</dbReference>
<feature type="signal peptide" evidence="2">
    <location>
        <begin position="1"/>
        <end position="30"/>
    </location>
</feature>
<dbReference type="RefSeq" id="WP_201825452.1">
    <property type="nucleotide sequence ID" value="NZ_JAERRA010000001.1"/>
</dbReference>
<gene>
    <name evidence="3" type="ORF">JI742_08225</name>
</gene>
<name>A0A9X0XE14_9BURK</name>
<protein>
    <recommendedName>
        <fullName evidence="5">DUF3300 domain-containing protein</fullName>
    </recommendedName>
</protein>